<evidence type="ECO:0000256" key="2">
    <source>
        <dbReference type="ARBA" id="ARBA00011073"/>
    </source>
</evidence>
<dbReference type="GO" id="GO:0005576">
    <property type="term" value="C:extracellular region"/>
    <property type="evidence" value="ECO:0007669"/>
    <property type="project" value="UniProtKB-SubCell"/>
</dbReference>
<feature type="active site" description="Charge relay system" evidence="7 8">
    <location>
        <position position="359"/>
    </location>
</feature>
<evidence type="ECO:0000259" key="11">
    <source>
        <dbReference type="Pfam" id="PF00082"/>
    </source>
</evidence>
<evidence type="ECO:0000256" key="7">
    <source>
        <dbReference type="PIRSR" id="PIRSR615500-1"/>
    </source>
</evidence>
<sequence length="419" mass="43001">MKKKSMGMLLSGMMVWLSVFSVQASAADEASRAAAKQKFTMPYEAGGIIVKMKSKSLKAEALMSTMEVAKTETEAQLGLTYMKLKNAAQMEKALARLNANPNVEYAEPNYIYTLEETEMEAAEPADLPAQIAVSYNDPYVSSQWGLSAIKAPLAMDLVSPSALSGVTIAVVDTGVARTHSDLAGSIVAGYDFVNRDSDANDDQGHGTHVAGIAAGIGNNRIGIAGVASGAKIMPIKVLNASGSGTSMNIVSGMRYAADRGADVLNLSLGSASSCSSAYQDAINYVRGKGAVVVVASGNSNTAVGSPANCAGTISVGSIDSSLTRSSFSNYGSTLDVTAPGGAIYSTYLSNSYRSLSGTSMAAPHVAGVAALMLAANSSLTPDRVEALLRQSATDAGASGYDSYYGAGIVNAQRAVQLAG</sequence>
<feature type="active site" description="Charge relay system" evidence="7 8">
    <location>
        <position position="205"/>
    </location>
</feature>
<name>A0A2W1L9A2_9BACL</name>
<dbReference type="OrthoDB" id="9798386at2"/>
<dbReference type="Pfam" id="PF22148">
    <property type="entry name" value="Fervidolysin_NPro-like"/>
    <property type="match status" value="1"/>
</dbReference>
<dbReference type="InterPro" id="IPR036852">
    <property type="entry name" value="Peptidase_S8/S53_dom_sf"/>
</dbReference>
<dbReference type="RefSeq" id="WP_111145779.1">
    <property type="nucleotide sequence ID" value="NZ_QKRB01000036.1"/>
</dbReference>
<keyword evidence="6 8" id="KW-0720">Serine protease</keyword>
<evidence type="ECO:0000313" key="13">
    <source>
        <dbReference type="EMBL" id="PZD96768.1"/>
    </source>
</evidence>
<dbReference type="Pfam" id="PF00082">
    <property type="entry name" value="Peptidase_S8"/>
    <property type="match status" value="1"/>
</dbReference>
<evidence type="ECO:0000256" key="1">
    <source>
        <dbReference type="ARBA" id="ARBA00004613"/>
    </source>
</evidence>
<proteinExistence type="inferred from homology"/>
<reference evidence="13 14" key="1">
    <citation type="submission" date="2018-06" db="EMBL/GenBank/DDBJ databases">
        <title>Paenibacillus imtechensis sp. nov.</title>
        <authorList>
            <person name="Pinnaka A.K."/>
            <person name="Singh H."/>
            <person name="Kaur M."/>
        </authorList>
    </citation>
    <scope>NUCLEOTIDE SEQUENCE [LARGE SCALE GENOMIC DNA]</scope>
    <source>
        <strain evidence="13 14">SMB1</strain>
    </source>
</reference>
<dbReference type="PRINTS" id="PR00723">
    <property type="entry name" value="SUBTILISIN"/>
</dbReference>
<dbReference type="PROSITE" id="PS51892">
    <property type="entry name" value="SUBTILASE"/>
    <property type="match status" value="1"/>
</dbReference>
<keyword evidence="14" id="KW-1185">Reference proteome</keyword>
<dbReference type="PROSITE" id="PS00136">
    <property type="entry name" value="SUBTILASE_ASP"/>
    <property type="match status" value="1"/>
</dbReference>
<dbReference type="PANTHER" id="PTHR43806">
    <property type="entry name" value="PEPTIDASE S8"/>
    <property type="match status" value="1"/>
</dbReference>
<feature type="domain" description="Fervidolysin-like N-terminal prodomain" evidence="12">
    <location>
        <begin position="31"/>
        <end position="109"/>
    </location>
</feature>
<dbReference type="CDD" id="cd07484">
    <property type="entry name" value="Peptidases_S8_Thermitase_like"/>
    <property type="match status" value="1"/>
</dbReference>
<dbReference type="InterPro" id="IPR023828">
    <property type="entry name" value="Peptidase_S8_Ser-AS"/>
</dbReference>
<dbReference type="InterPro" id="IPR050131">
    <property type="entry name" value="Peptidase_S8_subtilisin-like"/>
</dbReference>
<dbReference type="PROSITE" id="PS00138">
    <property type="entry name" value="SUBTILASE_SER"/>
    <property type="match status" value="1"/>
</dbReference>
<organism evidence="13 14">
    <name type="scientific">Paenibacillus sambharensis</name>
    <dbReference type="NCBI Taxonomy" id="1803190"/>
    <lineage>
        <taxon>Bacteria</taxon>
        <taxon>Bacillati</taxon>
        <taxon>Bacillota</taxon>
        <taxon>Bacilli</taxon>
        <taxon>Bacillales</taxon>
        <taxon>Paenibacillaceae</taxon>
        <taxon>Paenibacillus</taxon>
    </lineage>
</organism>
<dbReference type="GO" id="GO:0004252">
    <property type="term" value="F:serine-type endopeptidase activity"/>
    <property type="evidence" value="ECO:0007669"/>
    <property type="project" value="UniProtKB-UniRule"/>
</dbReference>
<feature type="chain" id="PRO_5015856839" evidence="10">
    <location>
        <begin position="27"/>
        <end position="419"/>
    </location>
</feature>
<evidence type="ECO:0000256" key="10">
    <source>
        <dbReference type="SAM" id="SignalP"/>
    </source>
</evidence>
<evidence type="ECO:0000256" key="9">
    <source>
        <dbReference type="RuleBase" id="RU003355"/>
    </source>
</evidence>
<comment type="subcellular location">
    <subcellularLocation>
        <location evidence="1">Secreted</location>
    </subcellularLocation>
</comment>
<dbReference type="SUPFAM" id="SSF52743">
    <property type="entry name" value="Subtilisin-like"/>
    <property type="match status" value="1"/>
</dbReference>
<gene>
    <name evidence="13" type="ORF">DNH61_06110</name>
</gene>
<dbReference type="InterPro" id="IPR015500">
    <property type="entry name" value="Peptidase_S8_subtilisin-rel"/>
</dbReference>
<evidence type="ECO:0000259" key="12">
    <source>
        <dbReference type="Pfam" id="PF22148"/>
    </source>
</evidence>
<evidence type="ECO:0000256" key="6">
    <source>
        <dbReference type="ARBA" id="ARBA00022825"/>
    </source>
</evidence>
<feature type="domain" description="Peptidase S8/S53" evidence="11">
    <location>
        <begin position="164"/>
        <end position="407"/>
    </location>
</feature>
<dbReference type="EMBL" id="QKRB01000036">
    <property type="protein sequence ID" value="PZD96768.1"/>
    <property type="molecule type" value="Genomic_DNA"/>
</dbReference>
<keyword evidence="3" id="KW-0964">Secreted</keyword>
<dbReference type="AlphaFoldDB" id="A0A2W1L9A2"/>
<dbReference type="PANTHER" id="PTHR43806:SF11">
    <property type="entry name" value="CEREVISIN-RELATED"/>
    <property type="match status" value="1"/>
</dbReference>
<evidence type="ECO:0000313" key="14">
    <source>
        <dbReference type="Proteomes" id="UP000249522"/>
    </source>
</evidence>
<evidence type="ECO:0000256" key="3">
    <source>
        <dbReference type="ARBA" id="ARBA00022525"/>
    </source>
</evidence>
<keyword evidence="4 8" id="KW-0645">Protease</keyword>
<evidence type="ECO:0000256" key="8">
    <source>
        <dbReference type="PROSITE-ProRule" id="PRU01240"/>
    </source>
</evidence>
<feature type="active site" description="Charge relay system" evidence="7 8">
    <location>
        <position position="172"/>
    </location>
</feature>
<evidence type="ECO:0000256" key="4">
    <source>
        <dbReference type="ARBA" id="ARBA00022670"/>
    </source>
</evidence>
<dbReference type="InterPro" id="IPR034084">
    <property type="entry name" value="Thermitase-like_dom"/>
</dbReference>
<comment type="caution">
    <text evidence="13">The sequence shown here is derived from an EMBL/GenBank/DDBJ whole genome shotgun (WGS) entry which is preliminary data.</text>
</comment>
<feature type="signal peptide" evidence="10">
    <location>
        <begin position="1"/>
        <end position="26"/>
    </location>
</feature>
<comment type="similarity">
    <text evidence="2 8 9">Belongs to the peptidase S8 family.</text>
</comment>
<dbReference type="InterPro" id="IPR054399">
    <property type="entry name" value="Fervidolysin-like_N_prodom"/>
</dbReference>
<protein>
    <submittedName>
        <fullName evidence="13">Peptidase S8</fullName>
    </submittedName>
</protein>
<evidence type="ECO:0000256" key="5">
    <source>
        <dbReference type="ARBA" id="ARBA00022801"/>
    </source>
</evidence>
<accession>A0A2W1L9A2</accession>
<dbReference type="Gene3D" id="3.40.50.200">
    <property type="entry name" value="Peptidase S8/S53 domain"/>
    <property type="match status" value="1"/>
</dbReference>
<dbReference type="PROSITE" id="PS00137">
    <property type="entry name" value="SUBTILASE_HIS"/>
    <property type="match status" value="1"/>
</dbReference>
<dbReference type="GO" id="GO:0006508">
    <property type="term" value="P:proteolysis"/>
    <property type="evidence" value="ECO:0007669"/>
    <property type="project" value="UniProtKB-KW"/>
</dbReference>
<keyword evidence="5 8" id="KW-0378">Hydrolase</keyword>
<dbReference type="Proteomes" id="UP000249522">
    <property type="component" value="Unassembled WGS sequence"/>
</dbReference>
<keyword evidence="10" id="KW-0732">Signal</keyword>
<dbReference type="InterPro" id="IPR022398">
    <property type="entry name" value="Peptidase_S8_His-AS"/>
</dbReference>
<dbReference type="InterPro" id="IPR023827">
    <property type="entry name" value="Peptidase_S8_Asp-AS"/>
</dbReference>
<dbReference type="InterPro" id="IPR000209">
    <property type="entry name" value="Peptidase_S8/S53_dom"/>
</dbReference>